<protein>
    <submittedName>
        <fullName evidence="4">Cobalamin biosynthesis protein CbiG</fullName>
    </submittedName>
</protein>
<dbReference type="RefSeq" id="WP_115480768.1">
    <property type="nucleotide sequence ID" value="NZ_QRCT01000012.1"/>
</dbReference>
<comment type="caution">
    <text evidence="4">The sequence shown here is derived from an EMBL/GenBank/DDBJ whole genome shotgun (WGS) entry which is preliminary data.</text>
</comment>
<evidence type="ECO:0000259" key="2">
    <source>
        <dbReference type="Pfam" id="PF11760"/>
    </source>
</evidence>
<accession>A0A371AY71</accession>
<feature type="domain" description="Cobalamin synthesis G N-terminal" evidence="2">
    <location>
        <begin position="55"/>
        <end position="134"/>
    </location>
</feature>
<organism evidence="4 5">
    <name type="scientific">Anaerosacchariphilus polymeriproducens</name>
    <dbReference type="NCBI Taxonomy" id="1812858"/>
    <lineage>
        <taxon>Bacteria</taxon>
        <taxon>Bacillati</taxon>
        <taxon>Bacillota</taxon>
        <taxon>Clostridia</taxon>
        <taxon>Lachnospirales</taxon>
        <taxon>Lachnospiraceae</taxon>
        <taxon>Anaerosacchariphilus</taxon>
    </lineage>
</organism>
<gene>
    <name evidence="4" type="ORF">DWV06_03475</name>
</gene>
<dbReference type="InterPro" id="IPR002750">
    <property type="entry name" value="CobE/GbiG_C"/>
</dbReference>
<feature type="domain" description="CobE/GbiG C-terminal" evidence="1">
    <location>
        <begin position="222"/>
        <end position="340"/>
    </location>
</feature>
<dbReference type="InterPro" id="IPR021745">
    <property type="entry name" value="CbiG_mid"/>
</dbReference>
<dbReference type="Gene3D" id="3.30.420.180">
    <property type="entry name" value="CobE/GbiG C-terminal domain"/>
    <property type="match status" value="1"/>
</dbReference>
<dbReference type="InterPro" id="IPR038029">
    <property type="entry name" value="GbiG_N_sf"/>
</dbReference>
<evidence type="ECO:0000259" key="3">
    <source>
        <dbReference type="Pfam" id="PF11761"/>
    </source>
</evidence>
<dbReference type="InterPro" id="IPR052553">
    <property type="entry name" value="CbiG_hydrolase"/>
</dbReference>
<dbReference type="SUPFAM" id="SSF159672">
    <property type="entry name" value="CbiG N-terminal domain-like"/>
    <property type="match status" value="1"/>
</dbReference>
<dbReference type="PANTHER" id="PTHR37477">
    <property type="entry name" value="COBALT-PRECORRIN-5A HYDROLASE"/>
    <property type="match status" value="1"/>
</dbReference>
<dbReference type="InterPro" id="IPR021744">
    <property type="entry name" value="CbiG_N"/>
</dbReference>
<dbReference type="Proteomes" id="UP000255036">
    <property type="component" value="Unassembled WGS sequence"/>
</dbReference>
<dbReference type="OrthoDB" id="9781023at2"/>
<dbReference type="Pfam" id="PF01890">
    <property type="entry name" value="CbiG_C"/>
    <property type="match status" value="1"/>
</dbReference>
<dbReference type="InterPro" id="IPR036518">
    <property type="entry name" value="CobE/GbiG_C_sf"/>
</dbReference>
<evidence type="ECO:0000313" key="4">
    <source>
        <dbReference type="EMBL" id="RDU24535.1"/>
    </source>
</evidence>
<proteinExistence type="predicted"/>
<dbReference type="SUPFAM" id="SSF159664">
    <property type="entry name" value="CobE/GbiG C-terminal domain-like"/>
    <property type="match status" value="1"/>
</dbReference>
<evidence type="ECO:0000313" key="5">
    <source>
        <dbReference type="Proteomes" id="UP000255036"/>
    </source>
</evidence>
<dbReference type="PANTHER" id="PTHR37477:SF1">
    <property type="entry name" value="COBALT-PRECORRIN-5A HYDROLASE"/>
    <property type="match status" value="1"/>
</dbReference>
<feature type="domain" description="Cobalamin biosynthesis central region" evidence="3">
    <location>
        <begin position="139"/>
        <end position="219"/>
    </location>
</feature>
<dbReference type="GO" id="GO:0009236">
    <property type="term" value="P:cobalamin biosynthetic process"/>
    <property type="evidence" value="ECO:0007669"/>
    <property type="project" value="InterPro"/>
</dbReference>
<dbReference type="AlphaFoldDB" id="A0A371AY71"/>
<dbReference type="Gene3D" id="3.40.50.11220">
    <property type="match status" value="1"/>
</dbReference>
<keyword evidence="5" id="KW-1185">Reference proteome</keyword>
<sequence>MKIALISFTLNGQILGKEIREKLRIDHYEVQLFTKCRYQKSKMAIYVEESIEMWTGKMFQQTEGIVFVGACGIAVRSIAPFLKDKKNDPAVIVVDDTGKFCISLLSGHIGGANELTNILARRISAIPVITTATDLNQKFAVDVFAKKNNLEMSDSCLAKEISAVLLAGKKVNIFSESNLPENLPEGLVFVKENTSFINLYIGIYRNRGNFNDATLFLTPKVITLGIGCKKETKSETIEQFVEQVCKENYIDKKAIRQVVSIDLKIREPGILEYCNKFNLSFRCFTNEELNRVKGEFSSSLFVEAITGVDNVCERSAVLGSNQGKLILKKKAHYGVTLAMAVEEWSVDFE</sequence>
<dbReference type="EMBL" id="QRCT01000012">
    <property type="protein sequence ID" value="RDU24535.1"/>
    <property type="molecule type" value="Genomic_DNA"/>
</dbReference>
<dbReference type="Pfam" id="PF11760">
    <property type="entry name" value="CbiG_N"/>
    <property type="match status" value="1"/>
</dbReference>
<dbReference type="Pfam" id="PF11761">
    <property type="entry name" value="CbiG_mid"/>
    <property type="match status" value="1"/>
</dbReference>
<evidence type="ECO:0000259" key="1">
    <source>
        <dbReference type="Pfam" id="PF01890"/>
    </source>
</evidence>
<name>A0A371AY71_9FIRM</name>
<reference evidence="4 5" key="1">
    <citation type="submission" date="2018-07" db="EMBL/GenBank/DDBJ databases">
        <title>Anaerosacharophilus polymeroproducens gen. nov. sp. nov., an anaerobic bacterium isolated from salt field.</title>
        <authorList>
            <person name="Kim W."/>
            <person name="Yang S.-H."/>
            <person name="Oh J."/>
            <person name="Lee J.-H."/>
            <person name="Kwon K.K."/>
        </authorList>
    </citation>
    <scope>NUCLEOTIDE SEQUENCE [LARGE SCALE GENOMIC DNA]</scope>
    <source>
        <strain evidence="4 5">MCWD5</strain>
    </source>
</reference>